<organism evidence="2 3">
    <name type="scientific">Rotaria magnacalcarata</name>
    <dbReference type="NCBI Taxonomy" id="392030"/>
    <lineage>
        <taxon>Eukaryota</taxon>
        <taxon>Metazoa</taxon>
        <taxon>Spiralia</taxon>
        <taxon>Gnathifera</taxon>
        <taxon>Rotifera</taxon>
        <taxon>Eurotatoria</taxon>
        <taxon>Bdelloidea</taxon>
        <taxon>Philodinida</taxon>
        <taxon>Philodinidae</taxon>
        <taxon>Rotaria</taxon>
    </lineage>
</organism>
<evidence type="ECO:0000313" key="2">
    <source>
        <dbReference type="EMBL" id="CAF4663259.1"/>
    </source>
</evidence>
<sequence length="72" mass="8728">DPRRMHRVINYLRSLINTTATGNTFMETSRWYLVQTLTNFEWRVPSIWCMINEQAKELLDHPYKAIRERIAM</sequence>
<feature type="non-terminal residue" evidence="2">
    <location>
        <position position="1"/>
    </location>
</feature>
<name>A0A8S2ZU68_9BILA</name>
<comment type="caution">
    <text evidence="2">The sequence shown here is derived from an EMBL/GenBank/DDBJ whole genome shotgun (WGS) entry which is preliminary data.</text>
</comment>
<evidence type="ECO:0000313" key="1">
    <source>
        <dbReference type="EMBL" id="CAF4590011.1"/>
    </source>
</evidence>
<gene>
    <name evidence="1" type="ORF">GIL414_LOCUS38454</name>
    <name evidence="2" type="ORF">GIL414_LOCUS41576</name>
</gene>
<dbReference type="AlphaFoldDB" id="A0A8S2ZU68"/>
<accession>A0A8S2ZU68</accession>
<reference evidence="2" key="1">
    <citation type="submission" date="2021-02" db="EMBL/GenBank/DDBJ databases">
        <authorList>
            <person name="Nowell W R."/>
        </authorList>
    </citation>
    <scope>NUCLEOTIDE SEQUENCE</scope>
</reference>
<protein>
    <submittedName>
        <fullName evidence="2">Uncharacterized protein</fullName>
    </submittedName>
</protein>
<dbReference type="EMBL" id="CAJOBJ010101524">
    <property type="protein sequence ID" value="CAF4590011.1"/>
    <property type="molecule type" value="Genomic_DNA"/>
</dbReference>
<proteinExistence type="predicted"/>
<evidence type="ECO:0000313" key="3">
    <source>
        <dbReference type="Proteomes" id="UP000681720"/>
    </source>
</evidence>
<dbReference type="EMBL" id="CAJOBJ010118176">
    <property type="protein sequence ID" value="CAF4663259.1"/>
    <property type="molecule type" value="Genomic_DNA"/>
</dbReference>
<dbReference type="Proteomes" id="UP000681720">
    <property type="component" value="Unassembled WGS sequence"/>
</dbReference>